<dbReference type="Pfam" id="PF00753">
    <property type="entry name" value="Lactamase_B"/>
    <property type="match status" value="1"/>
</dbReference>
<dbReference type="EMBL" id="JARHTQ010000018">
    <property type="protein sequence ID" value="MDF2258867.1"/>
    <property type="molecule type" value="Genomic_DNA"/>
</dbReference>
<gene>
    <name evidence="2" type="ORF">P2L57_25060</name>
</gene>
<dbReference type="InterPro" id="IPR036866">
    <property type="entry name" value="RibonucZ/Hydroxyglut_hydro"/>
</dbReference>
<evidence type="ECO:0000313" key="3">
    <source>
        <dbReference type="Proteomes" id="UP001220022"/>
    </source>
</evidence>
<organism evidence="2 3">
    <name type="scientific">Streptantibioticus ferralitis</name>
    <dbReference type="NCBI Taxonomy" id="236510"/>
    <lineage>
        <taxon>Bacteria</taxon>
        <taxon>Bacillati</taxon>
        <taxon>Actinomycetota</taxon>
        <taxon>Actinomycetes</taxon>
        <taxon>Kitasatosporales</taxon>
        <taxon>Streptomycetaceae</taxon>
        <taxon>Streptantibioticus</taxon>
    </lineage>
</organism>
<comment type="caution">
    <text evidence="2">The sequence shown here is derived from an EMBL/GenBank/DDBJ whole genome shotgun (WGS) entry which is preliminary data.</text>
</comment>
<protein>
    <submittedName>
        <fullName evidence="2">MBL fold metallo-hydrolase</fullName>
    </submittedName>
</protein>
<dbReference type="SUPFAM" id="SSF56281">
    <property type="entry name" value="Metallo-hydrolase/oxidoreductase"/>
    <property type="match status" value="1"/>
</dbReference>
<dbReference type="CDD" id="cd07739">
    <property type="entry name" value="metallo-hydrolase-like_MBL-fold"/>
    <property type="match status" value="1"/>
</dbReference>
<proteinExistence type="predicted"/>
<dbReference type="PANTHER" id="PTHR42951">
    <property type="entry name" value="METALLO-BETA-LACTAMASE DOMAIN-CONTAINING"/>
    <property type="match status" value="1"/>
</dbReference>
<accession>A0ABT5Z4W1</accession>
<dbReference type="SMART" id="SM00849">
    <property type="entry name" value="Lactamase_B"/>
    <property type="match status" value="1"/>
</dbReference>
<dbReference type="Gene3D" id="3.60.15.10">
    <property type="entry name" value="Ribonuclease Z/Hydroxyacylglutathione hydrolase-like"/>
    <property type="match status" value="1"/>
</dbReference>
<keyword evidence="3" id="KW-1185">Reference proteome</keyword>
<dbReference type="Proteomes" id="UP001220022">
    <property type="component" value="Unassembled WGS sequence"/>
</dbReference>
<dbReference type="PANTHER" id="PTHR42951:SF14">
    <property type="entry name" value="METALLO-BETA-LACTAMASE SUPERFAMILY PROTEIN"/>
    <property type="match status" value="1"/>
</dbReference>
<evidence type="ECO:0000259" key="1">
    <source>
        <dbReference type="SMART" id="SM00849"/>
    </source>
</evidence>
<dbReference type="InterPro" id="IPR050855">
    <property type="entry name" value="NDM-1-like"/>
</dbReference>
<sequence>MASELRFHVHVADPTLEHGTPPVPHGYPAVASPITSTLITGERDAVLVDTPWTHEHVHVIGDWIASFERNLTSIYITHGHGDHWFGAPALLERFPTAKVYATPGTAAYMKMQHENRGAQWEARFPDQVSEGEIEPRIIPQQGIELEGNALKAVELGHTDTDDTSGLWVPAIRLFVAGDSVYNHCHQYLNESGNGGLESWYRALDKIEALDPKYAVAGHKDKTQPDDGGAVQRTRTYLNTFQRLHEEGGRTPEEFFDEMMRLFPGYANPKALWRSVVAVVGPPAAA</sequence>
<dbReference type="RefSeq" id="WP_275818302.1">
    <property type="nucleotide sequence ID" value="NZ_BAAANM010000014.1"/>
</dbReference>
<name>A0ABT5Z4W1_9ACTN</name>
<dbReference type="InterPro" id="IPR001279">
    <property type="entry name" value="Metallo-B-lactamas"/>
</dbReference>
<feature type="domain" description="Metallo-beta-lactamase" evidence="1">
    <location>
        <begin position="33"/>
        <end position="218"/>
    </location>
</feature>
<reference evidence="2 3" key="1">
    <citation type="submission" date="2023-03" db="EMBL/GenBank/DDBJ databases">
        <title>Draft genome sequence of type strain Streptomyces ferralitis JCM 14344.</title>
        <authorList>
            <person name="Klaysubun C."/>
            <person name="Duangmal K."/>
        </authorList>
    </citation>
    <scope>NUCLEOTIDE SEQUENCE [LARGE SCALE GENOMIC DNA]</scope>
    <source>
        <strain evidence="2 3">JCM 14344</strain>
    </source>
</reference>
<evidence type="ECO:0000313" key="2">
    <source>
        <dbReference type="EMBL" id="MDF2258867.1"/>
    </source>
</evidence>